<accession>D6PJE7</accession>
<name>D6PJE7_9ZZZZ</name>
<reference evidence="3" key="1">
    <citation type="journal article" date="2010" name="ISME J.">
        <title>Metagenome of the Mediterranean deep chlorophyll maximum studied by direct and fosmid library 454 pyrosequencing.</title>
        <authorList>
            <person name="Ghai R."/>
            <person name="Martin-Cuadrado A.B."/>
            <person name="Molto A.G."/>
            <person name="Heredia I.G."/>
            <person name="Cabrera R."/>
            <person name="Martin J."/>
            <person name="Verdu M."/>
            <person name="Deschamps P."/>
            <person name="Moreira D."/>
            <person name="Lopez-Garcia P."/>
            <person name="Mira A."/>
            <person name="Rodriguez-Valera F."/>
        </authorList>
    </citation>
    <scope>NUCLEOTIDE SEQUENCE</scope>
</reference>
<evidence type="ECO:0000313" key="3">
    <source>
        <dbReference type="EMBL" id="ADD95848.1"/>
    </source>
</evidence>
<feature type="compositionally biased region" description="Low complexity" evidence="2">
    <location>
        <begin position="104"/>
        <end position="113"/>
    </location>
</feature>
<organism evidence="3">
    <name type="scientific">uncultured organism MedDCM-OCT-S09-C568</name>
    <dbReference type="NCBI Taxonomy" id="743651"/>
    <lineage>
        <taxon>unclassified sequences</taxon>
        <taxon>environmental samples</taxon>
    </lineage>
</organism>
<feature type="coiled-coil region" evidence="1">
    <location>
        <begin position="6"/>
        <end position="40"/>
    </location>
</feature>
<feature type="compositionally biased region" description="Polar residues" evidence="2">
    <location>
        <begin position="114"/>
        <end position="137"/>
    </location>
</feature>
<feature type="region of interest" description="Disordered" evidence="2">
    <location>
        <begin position="86"/>
        <end position="211"/>
    </location>
</feature>
<evidence type="ECO:0000256" key="2">
    <source>
        <dbReference type="SAM" id="MobiDB-lite"/>
    </source>
</evidence>
<dbReference type="EMBL" id="GU943104">
    <property type="protein sequence ID" value="ADD95851.1"/>
    <property type="molecule type" value="Genomic_DNA"/>
</dbReference>
<evidence type="ECO:0000256" key="1">
    <source>
        <dbReference type="SAM" id="Coils"/>
    </source>
</evidence>
<sequence length="300" mass="33084">MRVLIVERRKFELEELLTSIKEEEEEYKFYLEKLRRAQRDDWLHTSSSLLLLYHWVRILDIREILQLPCLIYKELFGRQRNLEEEEVSEPGSSFYSSDRDAESESGSSAATADKAQSVTTKAAATHGTESVSGNYKDTANKDASNKEAANKEAANKDAGNKDTVNKDIVNRDAGNKDTVNKDAAKRSLPSEKAASSQRATEQYGAGCRPTADVNLADIVFLDDDEGDYYDGDDRNGRTTAKPSVPEINSNNVSTKSPAVIRVIPPKTDPAQNTADLSSPAQSPPPQSPNTAASEDCNSYK</sequence>
<protein>
    <submittedName>
        <fullName evidence="3">Uncharacterized protein</fullName>
    </submittedName>
</protein>
<feature type="compositionally biased region" description="Basic and acidic residues" evidence="2">
    <location>
        <begin position="138"/>
        <end position="189"/>
    </location>
</feature>
<feature type="region of interest" description="Disordered" evidence="2">
    <location>
        <begin position="223"/>
        <end position="300"/>
    </location>
</feature>
<dbReference type="AlphaFoldDB" id="D6PJE7"/>
<dbReference type="EMBL" id="GU943104">
    <property type="protein sequence ID" value="ADD95848.1"/>
    <property type="molecule type" value="Genomic_DNA"/>
</dbReference>
<proteinExistence type="predicted"/>
<feature type="compositionally biased region" description="Polar residues" evidence="2">
    <location>
        <begin position="237"/>
        <end position="256"/>
    </location>
</feature>
<keyword evidence="1" id="KW-0175">Coiled coil</keyword>